<dbReference type="AlphaFoldDB" id="A0A453GLE7"/>
<reference evidence="1" key="5">
    <citation type="journal article" date="2021" name="G3 (Bethesda)">
        <title>Aegilops tauschii genome assembly Aet v5.0 features greater sequence contiguity and improved annotation.</title>
        <authorList>
            <person name="Wang L."/>
            <person name="Zhu T."/>
            <person name="Rodriguez J.C."/>
            <person name="Deal K.R."/>
            <person name="Dubcovsky J."/>
            <person name="McGuire P.E."/>
            <person name="Lux T."/>
            <person name="Spannagl M."/>
            <person name="Mayer K.F.X."/>
            <person name="Baldrich P."/>
            <person name="Meyers B.C."/>
            <person name="Huo N."/>
            <person name="Gu Y.Q."/>
            <person name="Zhou H."/>
            <person name="Devos K.M."/>
            <person name="Bennetzen J.L."/>
            <person name="Unver T."/>
            <person name="Budak H."/>
            <person name="Gulick P.J."/>
            <person name="Galiba G."/>
            <person name="Kalapos B."/>
            <person name="Nelson D.R."/>
            <person name="Li P."/>
            <person name="You F.M."/>
            <person name="Luo M.C."/>
            <person name="Dvorak J."/>
        </authorList>
    </citation>
    <scope>NUCLEOTIDE SEQUENCE [LARGE SCALE GENOMIC DNA]</scope>
    <source>
        <strain evidence="1">cv. AL8/78</strain>
    </source>
</reference>
<evidence type="ECO:0000313" key="1">
    <source>
        <dbReference type="EnsemblPlants" id="AET3Gv21097900.2"/>
    </source>
</evidence>
<dbReference type="EnsemblPlants" id="AET3Gv21097900.2">
    <property type="protein sequence ID" value="AET3Gv21097900.2"/>
    <property type="gene ID" value="AET3Gv21097900"/>
</dbReference>
<dbReference type="Proteomes" id="UP000015105">
    <property type="component" value="Chromosome 3D"/>
</dbReference>
<sequence>MSIPCLRQLAWPDPEVRVCRHCFRTNAKDIGFIKL</sequence>
<proteinExistence type="predicted"/>
<evidence type="ECO:0000313" key="2">
    <source>
        <dbReference type="Proteomes" id="UP000015105"/>
    </source>
</evidence>
<dbReference type="Gramene" id="AET3Gv21097900.2">
    <property type="protein sequence ID" value="AET3Gv21097900.2"/>
    <property type="gene ID" value="AET3Gv21097900"/>
</dbReference>
<name>A0A453GLE7_AEGTS</name>
<keyword evidence="2" id="KW-1185">Reference proteome</keyword>
<protein>
    <submittedName>
        <fullName evidence="1">Uncharacterized protein</fullName>
    </submittedName>
</protein>
<accession>A0A453GLE7</accession>
<reference evidence="2" key="2">
    <citation type="journal article" date="2017" name="Nat. Plants">
        <title>The Aegilops tauschii genome reveals multiple impacts of transposons.</title>
        <authorList>
            <person name="Zhao G."/>
            <person name="Zou C."/>
            <person name="Li K."/>
            <person name="Wang K."/>
            <person name="Li T."/>
            <person name="Gao L."/>
            <person name="Zhang X."/>
            <person name="Wang H."/>
            <person name="Yang Z."/>
            <person name="Liu X."/>
            <person name="Jiang W."/>
            <person name="Mao L."/>
            <person name="Kong X."/>
            <person name="Jiao Y."/>
            <person name="Jia J."/>
        </authorList>
    </citation>
    <scope>NUCLEOTIDE SEQUENCE [LARGE SCALE GENOMIC DNA]</scope>
    <source>
        <strain evidence="2">cv. AL8/78</strain>
    </source>
</reference>
<reference evidence="1" key="3">
    <citation type="journal article" date="2017" name="Nature">
        <title>Genome sequence of the progenitor of the wheat D genome Aegilops tauschii.</title>
        <authorList>
            <person name="Luo M.C."/>
            <person name="Gu Y.Q."/>
            <person name="Puiu D."/>
            <person name="Wang H."/>
            <person name="Twardziok S.O."/>
            <person name="Deal K.R."/>
            <person name="Huo N."/>
            <person name="Zhu T."/>
            <person name="Wang L."/>
            <person name="Wang Y."/>
            <person name="McGuire P.E."/>
            <person name="Liu S."/>
            <person name="Long H."/>
            <person name="Ramasamy R.K."/>
            <person name="Rodriguez J.C."/>
            <person name="Van S.L."/>
            <person name="Yuan L."/>
            <person name="Wang Z."/>
            <person name="Xia Z."/>
            <person name="Xiao L."/>
            <person name="Anderson O.D."/>
            <person name="Ouyang S."/>
            <person name="Liang Y."/>
            <person name="Zimin A.V."/>
            <person name="Pertea G."/>
            <person name="Qi P."/>
            <person name="Bennetzen J.L."/>
            <person name="Dai X."/>
            <person name="Dawson M.W."/>
            <person name="Muller H.G."/>
            <person name="Kugler K."/>
            <person name="Rivarola-Duarte L."/>
            <person name="Spannagl M."/>
            <person name="Mayer K.F.X."/>
            <person name="Lu F.H."/>
            <person name="Bevan M.W."/>
            <person name="Leroy P."/>
            <person name="Li P."/>
            <person name="You F.M."/>
            <person name="Sun Q."/>
            <person name="Liu Z."/>
            <person name="Lyons E."/>
            <person name="Wicker T."/>
            <person name="Salzberg S.L."/>
            <person name="Devos K.M."/>
            <person name="Dvorak J."/>
        </authorList>
    </citation>
    <scope>NUCLEOTIDE SEQUENCE [LARGE SCALE GENOMIC DNA]</scope>
    <source>
        <strain evidence="1">cv. AL8/78</strain>
    </source>
</reference>
<reference evidence="2" key="1">
    <citation type="journal article" date="2014" name="Science">
        <title>Ancient hybridizations among the ancestral genomes of bread wheat.</title>
        <authorList>
            <consortium name="International Wheat Genome Sequencing Consortium,"/>
            <person name="Marcussen T."/>
            <person name="Sandve S.R."/>
            <person name="Heier L."/>
            <person name="Spannagl M."/>
            <person name="Pfeifer M."/>
            <person name="Jakobsen K.S."/>
            <person name="Wulff B.B."/>
            <person name="Steuernagel B."/>
            <person name="Mayer K.F."/>
            <person name="Olsen O.A."/>
        </authorList>
    </citation>
    <scope>NUCLEOTIDE SEQUENCE [LARGE SCALE GENOMIC DNA]</scope>
    <source>
        <strain evidence="2">cv. AL8/78</strain>
    </source>
</reference>
<organism evidence="1 2">
    <name type="scientific">Aegilops tauschii subsp. strangulata</name>
    <name type="common">Goatgrass</name>
    <dbReference type="NCBI Taxonomy" id="200361"/>
    <lineage>
        <taxon>Eukaryota</taxon>
        <taxon>Viridiplantae</taxon>
        <taxon>Streptophyta</taxon>
        <taxon>Embryophyta</taxon>
        <taxon>Tracheophyta</taxon>
        <taxon>Spermatophyta</taxon>
        <taxon>Magnoliopsida</taxon>
        <taxon>Liliopsida</taxon>
        <taxon>Poales</taxon>
        <taxon>Poaceae</taxon>
        <taxon>BOP clade</taxon>
        <taxon>Pooideae</taxon>
        <taxon>Triticodae</taxon>
        <taxon>Triticeae</taxon>
        <taxon>Triticinae</taxon>
        <taxon>Aegilops</taxon>
    </lineage>
</organism>
<reference evidence="1" key="4">
    <citation type="submission" date="2019-03" db="UniProtKB">
        <authorList>
            <consortium name="EnsemblPlants"/>
        </authorList>
    </citation>
    <scope>IDENTIFICATION</scope>
</reference>
<dbReference type="InterPro" id="IPR043140">
    <property type="entry name" value="Ribosomal_uS14_sf"/>
</dbReference>
<dbReference type="Gene3D" id="4.10.830.10">
    <property type="entry name" value="30s Ribosomal Protein S14, Chain N"/>
    <property type="match status" value="1"/>
</dbReference>